<feature type="non-terminal residue" evidence="1">
    <location>
        <position position="243"/>
    </location>
</feature>
<comment type="caution">
    <text evidence="1">The sequence shown here is derived from an EMBL/GenBank/DDBJ whole genome shotgun (WGS) entry which is preliminary data.</text>
</comment>
<sequence length="243" mass="27845">MRCAALLATATATRQSDWQQEQNPSCWTDGYSFERCCGDYPPEDCFPGYLPHTRERCCRSPCGVKVRARILSLHRSVCPRRRLSNTTLVTGLWNLKREHWPAHARYQEGEGHSFRKYFQWMDHLLQKPQALIVFGDAETAAFAASRRKAHGLHMWSCIVEVPKEELPQMQWKEEYEEAHKSNQQSLPGDMRPEVIQPMYTMVVNSKPELLGCAAQWNPFGSQTFAWVDAGVAREGKIDNGFPG</sequence>
<proteinExistence type="predicted"/>
<evidence type="ECO:0000313" key="2">
    <source>
        <dbReference type="Proteomes" id="UP001178507"/>
    </source>
</evidence>
<dbReference type="InterPro" id="IPR011735">
    <property type="entry name" value="WlaTC/HtrL_glycosyltransf"/>
</dbReference>
<dbReference type="AlphaFoldDB" id="A0AA36MSR1"/>
<protein>
    <submittedName>
        <fullName evidence="1">Uncharacterized protein</fullName>
    </submittedName>
</protein>
<gene>
    <name evidence="1" type="ORF">EVOR1521_LOCUS7265</name>
</gene>
<evidence type="ECO:0000313" key="1">
    <source>
        <dbReference type="EMBL" id="CAJ1378868.1"/>
    </source>
</evidence>
<dbReference type="EMBL" id="CAUJNA010000574">
    <property type="protein sequence ID" value="CAJ1378868.1"/>
    <property type="molecule type" value="Genomic_DNA"/>
</dbReference>
<keyword evidence="2" id="KW-1185">Reference proteome</keyword>
<dbReference type="Proteomes" id="UP001178507">
    <property type="component" value="Unassembled WGS sequence"/>
</dbReference>
<dbReference type="Pfam" id="PF09612">
    <property type="entry name" value="HtrL_YibB"/>
    <property type="match status" value="1"/>
</dbReference>
<name>A0AA36MSR1_9DINO</name>
<accession>A0AA36MSR1</accession>
<reference evidence="1" key="1">
    <citation type="submission" date="2023-08" db="EMBL/GenBank/DDBJ databases">
        <authorList>
            <person name="Chen Y."/>
            <person name="Shah S."/>
            <person name="Dougan E. K."/>
            <person name="Thang M."/>
            <person name="Chan C."/>
        </authorList>
    </citation>
    <scope>NUCLEOTIDE SEQUENCE</scope>
</reference>
<organism evidence="1 2">
    <name type="scientific">Effrenium voratum</name>
    <dbReference type="NCBI Taxonomy" id="2562239"/>
    <lineage>
        <taxon>Eukaryota</taxon>
        <taxon>Sar</taxon>
        <taxon>Alveolata</taxon>
        <taxon>Dinophyceae</taxon>
        <taxon>Suessiales</taxon>
        <taxon>Symbiodiniaceae</taxon>
        <taxon>Effrenium</taxon>
    </lineage>
</organism>